<dbReference type="SUPFAM" id="SSF53474">
    <property type="entry name" value="alpha/beta-Hydrolases"/>
    <property type="match status" value="1"/>
</dbReference>
<proteinExistence type="predicted"/>
<organism evidence="2 3">
    <name type="scientific">Cladosporium halotolerans</name>
    <dbReference type="NCBI Taxonomy" id="1052096"/>
    <lineage>
        <taxon>Eukaryota</taxon>
        <taxon>Fungi</taxon>
        <taxon>Dikarya</taxon>
        <taxon>Ascomycota</taxon>
        <taxon>Pezizomycotina</taxon>
        <taxon>Dothideomycetes</taxon>
        <taxon>Dothideomycetidae</taxon>
        <taxon>Cladosporiales</taxon>
        <taxon>Cladosporiaceae</taxon>
        <taxon>Cladosporium</taxon>
    </lineage>
</organism>
<name>A0AB34KF52_9PEZI</name>
<protein>
    <recommendedName>
        <fullName evidence="1">AB hydrolase-1 domain-containing protein</fullName>
    </recommendedName>
</protein>
<gene>
    <name evidence="2" type="ORF">WHR41_07891</name>
</gene>
<dbReference type="EMBL" id="JAAQHG020000037">
    <property type="protein sequence ID" value="KAL1583303.1"/>
    <property type="molecule type" value="Genomic_DNA"/>
</dbReference>
<dbReference type="Pfam" id="PF12697">
    <property type="entry name" value="Abhydrolase_6"/>
    <property type="match status" value="1"/>
</dbReference>
<evidence type="ECO:0000259" key="1">
    <source>
        <dbReference type="Pfam" id="PF12697"/>
    </source>
</evidence>
<accession>A0AB34KF52</accession>
<dbReference type="Gene3D" id="3.40.50.1820">
    <property type="entry name" value="alpha/beta hydrolase"/>
    <property type="match status" value="1"/>
</dbReference>
<comment type="caution">
    <text evidence="2">The sequence shown here is derived from an EMBL/GenBank/DDBJ whole genome shotgun (WGS) entry which is preliminary data.</text>
</comment>
<evidence type="ECO:0000313" key="2">
    <source>
        <dbReference type="EMBL" id="KAL1583303.1"/>
    </source>
</evidence>
<dbReference type="GeneID" id="96009333"/>
<keyword evidence="3" id="KW-1185">Reference proteome</keyword>
<evidence type="ECO:0000313" key="3">
    <source>
        <dbReference type="Proteomes" id="UP000803884"/>
    </source>
</evidence>
<reference evidence="2 3" key="1">
    <citation type="journal article" date="2020" name="Microbiol. Resour. Announc.">
        <title>Draft Genome Sequence of a Cladosporium Species Isolated from the Mesophotic Ascidian Didemnum maculosum.</title>
        <authorList>
            <person name="Gioti A."/>
            <person name="Siaperas R."/>
            <person name="Nikolaivits E."/>
            <person name="Le Goff G."/>
            <person name="Ouazzani J."/>
            <person name="Kotoulas G."/>
            <person name="Topakas E."/>
        </authorList>
    </citation>
    <scope>NUCLEOTIDE SEQUENCE [LARGE SCALE GENOMIC DNA]</scope>
    <source>
        <strain evidence="2 3">TM138-S3</strain>
    </source>
</reference>
<dbReference type="InterPro" id="IPR029058">
    <property type="entry name" value="AB_hydrolase_fold"/>
</dbReference>
<sequence>MEPFTSPLANGAAAPLIVALHGGSYGCDYFDADEIHTAAIPSQAYNVPFVAIDRPCYGGTTPFSPLPDQSEFAQQTGVWMHRYILPALWEKFGKGCSCIVLLCHSLGCQGGIIAAALHAQDETPGYPLGGIVASGMGHQCAPWYLQAPQMEANVGTDYHKYASVEAKDSLMFPPGTADPAILQTSEKLNRPIPVSEANSVRKSWQQWREQWAAHVKVPVMFALVELDCFFEGTREHLQECVEAFHNSPRVDSSLVPGASHCMELSFWSKGWYATAFGFAMECAVDHALKAKV</sequence>
<dbReference type="RefSeq" id="XP_069226410.1">
    <property type="nucleotide sequence ID" value="XM_069376495.1"/>
</dbReference>
<dbReference type="AlphaFoldDB" id="A0AB34KF52"/>
<dbReference type="Proteomes" id="UP000803884">
    <property type="component" value="Unassembled WGS sequence"/>
</dbReference>
<feature type="domain" description="AB hydrolase-1" evidence="1">
    <location>
        <begin position="17"/>
        <end position="264"/>
    </location>
</feature>
<dbReference type="InterPro" id="IPR000073">
    <property type="entry name" value="AB_hydrolase_1"/>
</dbReference>